<feature type="domain" description="Metallo-beta-lactamase" evidence="1">
    <location>
        <begin position="40"/>
        <end position="230"/>
    </location>
</feature>
<dbReference type="EMBL" id="SLXM01000011">
    <property type="protein sequence ID" value="TCP22602.1"/>
    <property type="molecule type" value="Genomic_DNA"/>
</dbReference>
<protein>
    <submittedName>
        <fullName evidence="2">Phosphoribosyl 1,2-cyclic phosphate phosphodiesterase</fullName>
    </submittedName>
</protein>
<evidence type="ECO:0000313" key="2">
    <source>
        <dbReference type="EMBL" id="TCP22602.1"/>
    </source>
</evidence>
<dbReference type="InterPro" id="IPR036866">
    <property type="entry name" value="RibonucZ/Hydroxyglut_hydro"/>
</dbReference>
<comment type="caution">
    <text evidence="2">The sequence shown here is derived from an EMBL/GenBank/DDBJ whole genome shotgun (WGS) entry which is preliminary data.</text>
</comment>
<name>A0A4R2NM81_9FLAO</name>
<accession>A0A4R2NM81</accession>
<dbReference type="AlphaFoldDB" id="A0A4R2NM81"/>
<dbReference type="OrthoDB" id="9781189at2"/>
<evidence type="ECO:0000313" key="3">
    <source>
        <dbReference type="Proteomes" id="UP000294564"/>
    </source>
</evidence>
<dbReference type="Gene3D" id="3.60.15.10">
    <property type="entry name" value="Ribonuclease Z/Hydroxyacylglutathione hydrolase-like"/>
    <property type="match status" value="1"/>
</dbReference>
<sequence length="261" mass="30124">MSKKKQLKITFLGTATSTGVPMIASKNPVRFSEDIRDKRLRASILISWDDNNYIIDCGPDFRQQMIRANVESINGILFTHEHADHIAGFDEIRPYYYQMGPIPIYTDERVLNALERRYEYIFTTENRYPSAPAVNPTIISKDDVLNFHGVEVTPIQVMHGDLPILGFRFGNMAYLTDVKYIPEEEKEKLKGLDVLITTALRKESHKTHANLQEALELVEELKPNRAYFTHISELLGFHAEIEKELPENVFLAYDELEIYSE</sequence>
<dbReference type="SUPFAM" id="SSF56281">
    <property type="entry name" value="Metallo-hydrolase/oxidoreductase"/>
    <property type="match status" value="1"/>
</dbReference>
<dbReference type="CDD" id="cd16279">
    <property type="entry name" value="metallo-hydrolase-like_MBL-fold"/>
    <property type="match status" value="1"/>
</dbReference>
<gene>
    <name evidence="2" type="ORF">EV195_11130</name>
</gene>
<dbReference type="Proteomes" id="UP000294564">
    <property type="component" value="Unassembled WGS sequence"/>
</dbReference>
<keyword evidence="3" id="KW-1185">Reference proteome</keyword>
<reference evidence="2 3" key="1">
    <citation type="submission" date="2019-03" db="EMBL/GenBank/DDBJ databases">
        <title>Genomic Encyclopedia of Type Strains, Phase IV (KMG-IV): sequencing the most valuable type-strain genomes for metagenomic binning, comparative biology and taxonomic classification.</title>
        <authorList>
            <person name="Goeker M."/>
        </authorList>
    </citation>
    <scope>NUCLEOTIDE SEQUENCE [LARGE SCALE GENOMIC DNA]</scope>
    <source>
        <strain evidence="2 3">DSM 14836</strain>
    </source>
</reference>
<organism evidence="2 3">
    <name type="scientific">Tenacibaculum skagerrakense</name>
    <dbReference type="NCBI Taxonomy" id="186571"/>
    <lineage>
        <taxon>Bacteria</taxon>
        <taxon>Pseudomonadati</taxon>
        <taxon>Bacteroidota</taxon>
        <taxon>Flavobacteriia</taxon>
        <taxon>Flavobacteriales</taxon>
        <taxon>Flavobacteriaceae</taxon>
        <taxon>Tenacibaculum</taxon>
    </lineage>
</organism>
<dbReference type="PANTHER" id="PTHR42663">
    <property type="entry name" value="HYDROLASE C777.06C-RELATED-RELATED"/>
    <property type="match status" value="1"/>
</dbReference>
<dbReference type="RefSeq" id="WP_132795804.1">
    <property type="nucleotide sequence ID" value="NZ_SLXM01000011.1"/>
</dbReference>
<evidence type="ECO:0000259" key="1">
    <source>
        <dbReference type="SMART" id="SM00849"/>
    </source>
</evidence>
<proteinExistence type="predicted"/>
<dbReference type="SMART" id="SM00849">
    <property type="entry name" value="Lactamase_B"/>
    <property type="match status" value="1"/>
</dbReference>
<dbReference type="Pfam" id="PF12706">
    <property type="entry name" value="Lactamase_B_2"/>
    <property type="match status" value="1"/>
</dbReference>
<dbReference type="PANTHER" id="PTHR42663:SF6">
    <property type="entry name" value="HYDROLASE C777.06C-RELATED"/>
    <property type="match status" value="1"/>
</dbReference>
<dbReference type="InterPro" id="IPR001279">
    <property type="entry name" value="Metallo-B-lactamas"/>
</dbReference>